<evidence type="ECO:0000259" key="6">
    <source>
        <dbReference type="Pfam" id="PF08281"/>
    </source>
</evidence>
<sequence>MNEQLIRQAQRGEDAAYIALFQQYEQELYAMAYVYAKNQDDALDIVQECAYRSYKAIQKLREVSYFKTWLIRILINCAHDLLKKRPHYEELHDTYAIEEPIELDMHFTLQSVMEHLSMEEKHVVLLKYYEDFTFEQIADVLQLKLGTTKTILYRALKKLKAKLEKEGIADEIFKG</sequence>
<dbReference type="RefSeq" id="WP_326124321.1">
    <property type="nucleotide sequence ID" value="NZ_JARSFG010000020.1"/>
</dbReference>
<evidence type="ECO:0000256" key="4">
    <source>
        <dbReference type="ARBA" id="ARBA00023163"/>
    </source>
</evidence>
<keyword evidence="2" id="KW-0805">Transcription regulation</keyword>
<dbReference type="GO" id="GO:0003677">
    <property type="term" value="F:DNA binding"/>
    <property type="evidence" value="ECO:0007669"/>
    <property type="project" value="InterPro"/>
</dbReference>
<dbReference type="Pfam" id="PF08281">
    <property type="entry name" value="Sigma70_r4_2"/>
    <property type="match status" value="1"/>
</dbReference>
<evidence type="ECO:0000313" key="8">
    <source>
        <dbReference type="Proteomes" id="UP001344888"/>
    </source>
</evidence>
<dbReference type="PANTHER" id="PTHR43133">
    <property type="entry name" value="RNA POLYMERASE ECF-TYPE SIGMA FACTO"/>
    <property type="match status" value="1"/>
</dbReference>
<feature type="domain" description="RNA polymerase sigma factor 70 region 4 type 2" evidence="6">
    <location>
        <begin position="109"/>
        <end position="159"/>
    </location>
</feature>
<dbReference type="SUPFAM" id="SSF88946">
    <property type="entry name" value="Sigma2 domain of RNA polymerase sigma factors"/>
    <property type="match status" value="1"/>
</dbReference>
<dbReference type="InterPro" id="IPR036388">
    <property type="entry name" value="WH-like_DNA-bd_sf"/>
</dbReference>
<organism evidence="7 8">
    <name type="scientific">Metasolibacillus meyeri</name>
    <dbReference type="NCBI Taxonomy" id="1071052"/>
    <lineage>
        <taxon>Bacteria</taxon>
        <taxon>Bacillati</taxon>
        <taxon>Bacillota</taxon>
        <taxon>Bacilli</taxon>
        <taxon>Bacillales</taxon>
        <taxon>Caryophanaceae</taxon>
        <taxon>Metasolibacillus</taxon>
    </lineage>
</organism>
<evidence type="ECO:0000256" key="1">
    <source>
        <dbReference type="ARBA" id="ARBA00010641"/>
    </source>
</evidence>
<dbReference type="GO" id="GO:0016987">
    <property type="term" value="F:sigma factor activity"/>
    <property type="evidence" value="ECO:0007669"/>
    <property type="project" value="UniProtKB-KW"/>
</dbReference>
<dbReference type="InterPro" id="IPR013325">
    <property type="entry name" value="RNA_pol_sigma_r2"/>
</dbReference>
<feature type="domain" description="RNA polymerase sigma-70 region 2" evidence="5">
    <location>
        <begin position="20"/>
        <end position="85"/>
    </location>
</feature>
<dbReference type="Gene3D" id="1.10.1740.10">
    <property type="match status" value="1"/>
</dbReference>
<dbReference type="AlphaFoldDB" id="A0AAW9NQI0"/>
<keyword evidence="8" id="KW-1185">Reference proteome</keyword>
<protein>
    <submittedName>
        <fullName evidence="7">Sigma-70 family RNA polymerase sigma factor</fullName>
    </submittedName>
</protein>
<proteinExistence type="inferred from homology"/>
<dbReference type="Pfam" id="PF04542">
    <property type="entry name" value="Sigma70_r2"/>
    <property type="match status" value="1"/>
</dbReference>
<dbReference type="PANTHER" id="PTHR43133:SF51">
    <property type="entry name" value="RNA POLYMERASE SIGMA FACTOR"/>
    <property type="match status" value="1"/>
</dbReference>
<dbReference type="EMBL" id="JARSFG010000020">
    <property type="protein sequence ID" value="MEC1179820.1"/>
    <property type="molecule type" value="Genomic_DNA"/>
</dbReference>
<dbReference type="InterPro" id="IPR007627">
    <property type="entry name" value="RNA_pol_sigma70_r2"/>
</dbReference>
<comment type="similarity">
    <text evidence="1">Belongs to the sigma-70 factor family. ECF subfamily.</text>
</comment>
<accession>A0AAW9NQI0</accession>
<dbReference type="InterPro" id="IPR013324">
    <property type="entry name" value="RNA_pol_sigma_r3/r4-like"/>
</dbReference>
<dbReference type="InterPro" id="IPR039425">
    <property type="entry name" value="RNA_pol_sigma-70-like"/>
</dbReference>
<comment type="caution">
    <text evidence="7">The sequence shown here is derived from an EMBL/GenBank/DDBJ whole genome shotgun (WGS) entry which is preliminary data.</text>
</comment>
<keyword evidence="3" id="KW-0731">Sigma factor</keyword>
<dbReference type="InterPro" id="IPR014284">
    <property type="entry name" value="RNA_pol_sigma-70_dom"/>
</dbReference>
<evidence type="ECO:0000259" key="5">
    <source>
        <dbReference type="Pfam" id="PF04542"/>
    </source>
</evidence>
<dbReference type="InterPro" id="IPR013249">
    <property type="entry name" value="RNA_pol_sigma70_r4_t2"/>
</dbReference>
<gene>
    <name evidence="7" type="ORF">P9B03_15075</name>
</gene>
<dbReference type="CDD" id="cd06171">
    <property type="entry name" value="Sigma70_r4"/>
    <property type="match status" value="1"/>
</dbReference>
<name>A0AAW9NQI0_9BACL</name>
<dbReference type="Gene3D" id="1.10.10.10">
    <property type="entry name" value="Winged helix-like DNA-binding domain superfamily/Winged helix DNA-binding domain"/>
    <property type="match status" value="1"/>
</dbReference>
<evidence type="ECO:0000313" key="7">
    <source>
        <dbReference type="EMBL" id="MEC1179820.1"/>
    </source>
</evidence>
<evidence type="ECO:0000256" key="3">
    <source>
        <dbReference type="ARBA" id="ARBA00023082"/>
    </source>
</evidence>
<reference evidence="7 8" key="1">
    <citation type="submission" date="2023-03" db="EMBL/GenBank/DDBJ databases">
        <title>Bacillus Genome Sequencing.</title>
        <authorList>
            <person name="Dunlap C."/>
        </authorList>
    </citation>
    <scope>NUCLEOTIDE SEQUENCE [LARGE SCALE GENOMIC DNA]</scope>
    <source>
        <strain evidence="7 8">B-59205</strain>
    </source>
</reference>
<keyword evidence="4" id="KW-0804">Transcription</keyword>
<evidence type="ECO:0000256" key="2">
    <source>
        <dbReference type="ARBA" id="ARBA00023015"/>
    </source>
</evidence>
<dbReference type="GO" id="GO:0006352">
    <property type="term" value="P:DNA-templated transcription initiation"/>
    <property type="evidence" value="ECO:0007669"/>
    <property type="project" value="InterPro"/>
</dbReference>
<dbReference type="Proteomes" id="UP001344888">
    <property type="component" value="Unassembled WGS sequence"/>
</dbReference>
<dbReference type="NCBIfam" id="TIGR02937">
    <property type="entry name" value="sigma70-ECF"/>
    <property type="match status" value="1"/>
</dbReference>
<dbReference type="SUPFAM" id="SSF88659">
    <property type="entry name" value="Sigma3 and sigma4 domains of RNA polymerase sigma factors"/>
    <property type="match status" value="1"/>
</dbReference>